<proteinExistence type="predicted"/>
<reference evidence="1 2" key="1">
    <citation type="submission" date="2017-04" db="EMBL/GenBank/DDBJ databases">
        <title>Genome Sequence of Marinobacter salarius strain SMR5 Isolated from a culture of the Diatom Skeletonema marinoi.</title>
        <authorList>
            <person name="Topel M."/>
            <person name="Pinder M.I.M."/>
            <person name="Johansson O.N."/>
            <person name="Kourtchenko O."/>
            <person name="Godhe A."/>
            <person name="Clarke A.K."/>
        </authorList>
    </citation>
    <scope>NUCLEOTIDE SEQUENCE [LARGE SCALE GENOMIC DNA]</scope>
    <source>
        <strain evidence="1 2">SMR5</strain>
        <plasmid evidence="2">Plasmid psmr5</plasmid>
    </source>
</reference>
<sequence>MSKSKFTFYPINDPKNEIKASSMIGAIEEASIAEFVPTPNGCVRIAELCNNHFKIIVSPSELRELGRELIELADQAERQRDF</sequence>
<protein>
    <submittedName>
        <fullName evidence="1">Uncharacterized protein</fullName>
    </submittedName>
</protein>
<accession>A0A1W6KG10</accession>
<dbReference type="RefSeq" id="WP_085682214.1">
    <property type="nucleotide sequence ID" value="NZ_CP020932.1"/>
</dbReference>
<organism evidence="1 2">
    <name type="scientific">Marinobacter salarius</name>
    <dbReference type="NCBI Taxonomy" id="1420917"/>
    <lineage>
        <taxon>Bacteria</taxon>
        <taxon>Pseudomonadati</taxon>
        <taxon>Pseudomonadota</taxon>
        <taxon>Gammaproteobacteria</taxon>
        <taxon>Pseudomonadales</taxon>
        <taxon>Marinobacteraceae</taxon>
        <taxon>Marinobacter</taxon>
    </lineage>
</organism>
<dbReference type="GeneID" id="77258141"/>
<evidence type="ECO:0000313" key="1">
    <source>
        <dbReference type="EMBL" id="ARM86262.1"/>
    </source>
</evidence>
<keyword evidence="1" id="KW-0614">Plasmid</keyword>
<dbReference type="EMBL" id="CP020932">
    <property type="protein sequence ID" value="ARM86262.1"/>
    <property type="molecule type" value="Genomic_DNA"/>
</dbReference>
<dbReference type="AlphaFoldDB" id="A0A1W6KG10"/>
<geneLocation type="plasmid" evidence="2">
    <name>psmr5</name>
</geneLocation>
<name>A0A1W6KG10_9GAMM</name>
<dbReference type="Proteomes" id="UP000193100">
    <property type="component" value="Plasmid pSMR5"/>
</dbReference>
<gene>
    <name evidence="1" type="ORF">MARSALSMR5_04245</name>
</gene>
<evidence type="ECO:0000313" key="2">
    <source>
        <dbReference type="Proteomes" id="UP000193100"/>
    </source>
</evidence>